<evidence type="ECO:0000256" key="5">
    <source>
        <dbReference type="ARBA" id="ARBA00022771"/>
    </source>
</evidence>
<dbReference type="InterPro" id="IPR043145">
    <property type="entry name" value="Znf_ZZ_sf"/>
</dbReference>
<organism evidence="9 10">
    <name type="scientific">Gossypium arboreum</name>
    <name type="common">Tree cotton</name>
    <name type="synonym">Gossypium nanking</name>
    <dbReference type="NCBI Taxonomy" id="29729"/>
    <lineage>
        <taxon>Eukaryota</taxon>
        <taxon>Viridiplantae</taxon>
        <taxon>Streptophyta</taxon>
        <taxon>Embryophyta</taxon>
        <taxon>Tracheophyta</taxon>
        <taxon>Spermatophyta</taxon>
        <taxon>Magnoliopsida</taxon>
        <taxon>eudicotyledons</taxon>
        <taxon>Gunneridae</taxon>
        <taxon>Pentapetalae</taxon>
        <taxon>rosids</taxon>
        <taxon>malvids</taxon>
        <taxon>Malvales</taxon>
        <taxon>Malvaceae</taxon>
        <taxon>Malvoideae</taxon>
        <taxon>Gossypium</taxon>
    </lineage>
</organism>
<proteinExistence type="predicted"/>
<dbReference type="Proteomes" id="UP000032142">
    <property type="component" value="Unassembled WGS sequence"/>
</dbReference>
<comment type="subcellular location">
    <subcellularLocation>
        <location evidence="1">Vacuole</location>
    </subcellularLocation>
</comment>
<keyword evidence="5" id="KW-0863">Zinc-finger</keyword>
<dbReference type="SMART" id="SM00291">
    <property type="entry name" value="ZnF_ZZ"/>
    <property type="match status" value="1"/>
</dbReference>
<dbReference type="Gene3D" id="3.30.60.90">
    <property type="match status" value="1"/>
</dbReference>
<dbReference type="AlphaFoldDB" id="A0A0B0N7X9"/>
<sequence length="798" mass="86500">MESNLVIKVKYGNTLRRFNARIVDGERLDLNMTGLRAKIMGLFNFPFDTELTLTYIDEDGDIVTLVDDDDLCDVMRQRLKFLRINVQLNNDKLNKPYTRSSGGSTPLRSPSVQPPLPSFNTASADALNSVPVPLRDALTEVFSKLSVEVASKASSASPLLGDLLESLSKMGQSYLSPASQPGVGADSGIPVGSSESPSGPSAPTGVLPKFTAVDSSFKTGKEANTENAADGVDVPAVSDPAAVDLNADPLYDANLTGYTTMPSGPSASNICAHNDKKNTKENNGRNKGKSVSMDASTPFFDTTRKDYPSNECPFSGVPVANGPTVPPFSYHPFSPSKRSFVSTDGNVLFGTFHKGVQCDGCGVLPITGPRFKSKVKDNYDLCSICFSKMGNEADYIRMDKPMHYRHPWCFRASNDHVPRVGPALPHVLRNRVLKLSRPKRESHFILDVNVLDGTVMAPSTPFTKIWRMRNNGTLPWYRGMQLVWIGGDKLTNAISVDIDIPAEGVPLDGDLDIAVDFTAPELPGRYVSYWRMASESGIKFGQRVWVLIHVDASLKDSNCDNLQGFNLNLPPEGSGQKDSHIADMNADFVTELCSSGAGPVPVKHMVTEQSTKEQTVNNSDVPDPVPTSSFVSYPIIDQGVVVPVSQPPIQSSSEAYPISDQGFSVPAVPQTPSSSVSYPIIDFSEAAPVGPSQVPHPAISVQAPSQGESENVVEQSLLKELEDMGFKQVDLNKDILRRNEYDLEKSVDDLCGVAEWDPILEELQEMGFCDAETNKKLLKKNNGSIKGVVMDLLTGEGA</sequence>
<dbReference type="SUPFAM" id="SSF46934">
    <property type="entry name" value="UBA-like"/>
    <property type="match status" value="1"/>
</dbReference>
<protein>
    <submittedName>
        <fullName evidence="9">Uncharacterized protein</fullName>
    </submittedName>
</protein>
<dbReference type="EMBL" id="JRRC01508597">
    <property type="protein sequence ID" value="KHG08757.1"/>
    <property type="molecule type" value="Genomic_DNA"/>
</dbReference>
<evidence type="ECO:0000256" key="1">
    <source>
        <dbReference type="ARBA" id="ARBA00004116"/>
    </source>
</evidence>
<dbReference type="SUPFAM" id="SSF54277">
    <property type="entry name" value="CAD &amp; PB1 domains"/>
    <property type="match status" value="1"/>
</dbReference>
<keyword evidence="10" id="KW-1185">Reference proteome</keyword>
<dbReference type="PROSITE" id="PS50135">
    <property type="entry name" value="ZF_ZZ_2"/>
    <property type="match status" value="1"/>
</dbReference>
<dbReference type="Pfam" id="PF24932">
    <property type="entry name" value="UBA_NBR1_C"/>
    <property type="match status" value="2"/>
</dbReference>
<dbReference type="GO" id="GO:0006914">
    <property type="term" value="P:autophagy"/>
    <property type="evidence" value="ECO:0007669"/>
    <property type="project" value="UniProtKB-KW"/>
</dbReference>
<dbReference type="PROSITE" id="PS51745">
    <property type="entry name" value="PB1"/>
    <property type="match status" value="1"/>
</dbReference>
<dbReference type="InterPro" id="IPR056893">
    <property type="entry name" value="UBA_Nbr1_C"/>
</dbReference>
<dbReference type="PANTHER" id="PTHR20930:SF0">
    <property type="entry name" value="PROTEIN ILRUN"/>
    <property type="match status" value="1"/>
</dbReference>
<dbReference type="SMART" id="SM00666">
    <property type="entry name" value="PB1"/>
    <property type="match status" value="1"/>
</dbReference>
<keyword evidence="6" id="KW-0862">Zinc</keyword>
<dbReference type="InterPro" id="IPR000270">
    <property type="entry name" value="PB1_dom"/>
</dbReference>
<reference evidence="10" key="1">
    <citation type="submission" date="2014-09" db="EMBL/GenBank/DDBJ databases">
        <authorList>
            <person name="Mudge J."/>
            <person name="Ramaraj T."/>
            <person name="Lindquist I.E."/>
            <person name="Bharti A.K."/>
            <person name="Sundararajan A."/>
            <person name="Cameron C.T."/>
            <person name="Woodward J.E."/>
            <person name="May G.D."/>
            <person name="Brubaker C."/>
            <person name="Broadhvest J."/>
            <person name="Wilkins T.A."/>
        </authorList>
    </citation>
    <scope>NUCLEOTIDE SEQUENCE</scope>
    <source>
        <strain evidence="10">cv. AKA8401</strain>
    </source>
</reference>
<dbReference type="PANTHER" id="PTHR20930">
    <property type="entry name" value="OVARIAN CARCINOMA ANTIGEN CA125-RELATED"/>
    <property type="match status" value="1"/>
</dbReference>
<evidence type="ECO:0000256" key="4">
    <source>
        <dbReference type="ARBA" id="ARBA00022723"/>
    </source>
</evidence>
<keyword evidence="2" id="KW-0813">Transport</keyword>
<dbReference type="CDD" id="cd14319">
    <property type="entry name" value="UBA_NBR1"/>
    <property type="match status" value="2"/>
</dbReference>
<name>A0A0B0N7X9_GOSAR</name>
<evidence type="ECO:0000256" key="6">
    <source>
        <dbReference type="ARBA" id="ARBA00022833"/>
    </source>
</evidence>
<evidence type="ECO:0000256" key="8">
    <source>
        <dbReference type="ARBA" id="ARBA00023006"/>
    </source>
</evidence>
<dbReference type="Gene3D" id="3.10.20.90">
    <property type="entry name" value="Phosphatidylinositol 3-kinase Catalytic Subunit, Chain A, domain 1"/>
    <property type="match status" value="1"/>
</dbReference>
<dbReference type="InterPro" id="IPR000433">
    <property type="entry name" value="Znf_ZZ"/>
</dbReference>
<dbReference type="InterPro" id="IPR009060">
    <property type="entry name" value="UBA-like_sf"/>
</dbReference>
<evidence type="ECO:0000256" key="2">
    <source>
        <dbReference type="ARBA" id="ARBA00022448"/>
    </source>
</evidence>
<comment type="caution">
    <text evidence="9">The sequence shown here is derived from an EMBL/GenBank/DDBJ whole genome shotgun (WGS) entry which is preliminary data.</text>
</comment>
<dbReference type="FunFam" id="1.10.8.10:FF:000085">
    <property type="entry name" value="protein NBR1 homolog"/>
    <property type="match status" value="1"/>
</dbReference>
<dbReference type="GO" id="GO:0015031">
    <property type="term" value="P:protein transport"/>
    <property type="evidence" value="ECO:0007669"/>
    <property type="project" value="UniProtKB-KW"/>
</dbReference>
<dbReference type="Gene3D" id="1.10.8.10">
    <property type="entry name" value="DNA helicase RuvA subunit, C-terminal domain"/>
    <property type="match status" value="2"/>
</dbReference>
<keyword evidence="7" id="KW-0653">Protein transport</keyword>
<evidence type="ECO:0000256" key="3">
    <source>
        <dbReference type="ARBA" id="ARBA00022554"/>
    </source>
</evidence>
<accession>A0A0B0N7X9</accession>
<dbReference type="InterPro" id="IPR013783">
    <property type="entry name" value="Ig-like_fold"/>
</dbReference>
<evidence type="ECO:0000313" key="10">
    <source>
        <dbReference type="Proteomes" id="UP000032142"/>
    </source>
</evidence>
<dbReference type="SUPFAM" id="SSF57850">
    <property type="entry name" value="RING/U-box"/>
    <property type="match status" value="1"/>
</dbReference>
<dbReference type="GO" id="GO:0008270">
    <property type="term" value="F:zinc ion binding"/>
    <property type="evidence" value="ECO:0007669"/>
    <property type="project" value="UniProtKB-KW"/>
</dbReference>
<keyword evidence="4" id="KW-0479">Metal-binding</keyword>
<keyword evidence="8" id="KW-0072">Autophagy</keyword>
<gene>
    <name evidence="9" type="ORF">F383_12047</name>
</gene>
<dbReference type="Gene3D" id="2.60.40.10">
    <property type="entry name" value="Immunoglobulins"/>
    <property type="match status" value="1"/>
</dbReference>
<evidence type="ECO:0000313" key="9">
    <source>
        <dbReference type="EMBL" id="KHG08757.1"/>
    </source>
</evidence>
<dbReference type="Pfam" id="PF16158">
    <property type="entry name" value="N_BRCA1_IG"/>
    <property type="match status" value="1"/>
</dbReference>
<dbReference type="Pfam" id="PF00564">
    <property type="entry name" value="PB1"/>
    <property type="match status" value="1"/>
</dbReference>
<dbReference type="KEGG" id="gab:108483090"/>
<evidence type="ECO:0000256" key="7">
    <source>
        <dbReference type="ARBA" id="ARBA00022927"/>
    </source>
</evidence>
<dbReference type="InterPro" id="IPR032350">
    <property type="entry name" value="Nbr1_FW"/>
</dbReference>
<dbReference type="InterPro" id="IPR053793">
    <property type="entry name" value="PB1-like"/>
</dbReference>
<keyword evidence="3" id="KW-0926">Vacuole</keyword>
<dbReference type="OMA" id="CGVTPIA"/>
<dbReference type="CDD" id="cd14947">
    <property type="entry name" value="NBR1_like"/>
    <property type="match status" value="1"/>
</dbReference>
<dbReference type="GO" id="GO:0005773">
    <property type="term" value="C:vacuole"/>
    <property type="evidence" value="ECO:0007669"/>
    <property type="project" value="UniProtKB-SubCell"/>
</dbReference>
<dbReference type="Pfam" id="PF00569">
    <property type="entry name" value="ZZ"/>
    <property type="match status" value="1"/>
</dbReference>
<dbReference type="OrthoDB" id="661148at2759"/>